<dbReference type="SMART" id="SM00644">
    <property type="entry name" value="Ami_2"/>
    <property type="match status" value="1"/>
</dbReference>
<dbReference type="InterPro" id="IPR051206">
    <property type="entry name" value="NAMLAA_amidase_2"/>
</dbReference>
<reference evidence="7 8" key="1">
    <citation type="submission" date="2024-08" db="EMBL/GenBank/DDBJ databases">
        <title>Whole-genome sequencing of halo(alkali)philic microorganisms from hypersaline lakes.</title>
        <authorList>
            <person name="Sorokin D.Y."/>
            <person name="Merkel A.Y."/>
            <person name="Messina E."/>
            <person name="Yakimov M."/>
        </authorList>
    </citation>
    <scope>NUCLEOTIDE SEQUENCE [LARGE SCALE GENOMIC DNA]</scope>
    <source>
        <strain evidence="7 8">AB-hyl4</strain>
    </source>
</reference>
<dbReference type="SUPFAM" id="SSF55846">
    <property type="entry name" value="N-acetylmuramoyl-L-alanine amidase-like"/>
    <property type="match status" value="1"/>
</dbReference>
<organism evidence="7 8">
    <name type="scientific">Natronomicrosphaera hydrolytica</name>
    <dbReference type="NCBI Taxonomy" id="3242702"/>
    <lineage>
        <taxon>Bacteria</taxon>
        <taxon>Pseudomonadati</taxon>
        <taxon>Planctomycetota</taxon>
        <taxon>Phycisphaerae</taxon>
        <taxon>Phycisphaerales</taxon>
        <taxon>Phycisphaeraceae</taxon>
        <taxon>Natronomicrosphaera</taxon>
    </lineage>
</organism>
<feature type="signal peptide" evidence="5">
    <location>
        <begin position="1"/>
        <end position="19"/>
    </location>
</feature>
<feature type="chain" id="PRO_5046672276" description="N-acetylmuramoyl-L-alanine amidase" evidence="5">
    <location>
        <begin position="20"/>
        <end position="342"/>
    </location>
</feature>
<dbReference type="PANTHER" id="PTHR30417">
    <property type="entry name" value="N-ACETYLMURAMOYL-L-ALANINE AMIDASE AMID"/>
    <property type="match status" value="1"/>
</dbReference>
<evidence type="ECO:0000256" key="4">
    <source>
        <dbReference type="ARBA" id="ARBA00023316"/>
    </source>
</evidence>
<keyword evidence="8" id="KW-1185">Reference proteome</keyword>
<evidence type="ECO:0000313" key="8">
    <source>
        <dbReference type="Proteomes" id="UP001575105"/>
    </source>
</evidence>
<dbReference type="Pfam" id="PF01510">
    <property type="entry name" value="Amidase_2"/>
    <property type="match status" value="1"/>
</dbReference>
<comment type="caution">
    <text evidence="7">The sequence shown here is derived from an EMBL/GenBank/DDBJ whole genome shotgun (WGS) entry which is preliminary data.</text>
</comment>
<dbReference type="CDD" id="cd06583">
    <property type="entry name" value="PGRP"/>
    <property type="match status" value="1"/>
</dbReference>
<evidence type="ECO:0000313" key="7">
    <source>
        <dbReference type="EMBL" id="MFA9480215.1"/>
    </source>
</evidence>
<evidence type="ECO:0000256" key="1">
    <source>
        <dbReference type="ARBA" id="ARBA00001561"/>
    </source>
</evidence>
<dbReference type="EMBL" id="JBGUBD010000017">
    <property type="protein sequence ID" value="MFA9480215.1"/>
    <property type="molecule type" value="Genomic_DNA"/>
</dbReference>
<keyword evidence="4" id="KW-0961">Cell wall biogenesis/degradation</keyword>
<dbReference type="PROSITE" id="PS51257">
    <property type="entry name" value="PROKAR_LIPOPROTEIN"/>
    <property type="match status" value="1"/>
</dbReference>
<dbReference type="EC" id="3.5.1.28" evidence="2"/>
<feature type="domain" description="N-acetylmuramoyl-L-alanine amidase" evidence="6">
    <location>
        <begin position="118"/>
        <end position="244"/>
    </location>
</feature>
<dbReference type="Gene3D" id="3.40.80.10">
    <property type="entry name" value="Peptidoglycan recognition protein-like"/>
    <property type="match status" value="1"/>
</dbReference>
<keyword evidence="3 7" id="KW-0378">Hydrolase</keyword>
<accession>A0ABV4U9D4</accession>
<evidence type="ECO:0000256" key="5">
    <source>
        <dbReference type="SAM" id="SignalP"/>
    </source>
</evidence>
<dbReference type="Proteomes" id="UP001575105">
    <property type="component" value="Unassembled WGS sequence"/>
</dbReference>
<dbReference type="GO" id="GO:0008745">
    <property type="term" value="F:N-acetylmuramoyl-L-alanine amidase activity"/>
    <property type="evidence" value="ECO:0007669"/>
    <property type="project" value="UniProtKB-EC"/>
</dbReference>
<keyword evidence="5" id="KW-0732">Signal</keyword>
<evidence type="ECO:0000256" key="3">
    <source>
        <dbReference type="ARBA" id="ARBA00022801"/>
    </source>
</evidence>
<evidence type="ECO:0000256" key="2">
    <source>
        <dbReference type="ARBA" id="ARBA00011901"/>
    </source>
</evidence>
<sequence length="342" mass="38437">MRIVIGLMAMTLAFSSGCATHPTAEPRSAMPTPGTQAYQRAGDEIVVAGQLFHTGTPVVLWMDPGGYDAYRVERRFVPYDQASWEASAEKLNWPNRYGLRRRDNWPAETLEQIRGGGWDLPLLQDVVDQFVIHYDASGTSRHCFNILHDHRGLSAHFLLDLDGTIYQTLDLKERAWHASVANDRSVGIEIANIGAYTPGRDEPLQRWYGTDETGQPYITIPEAHGDGGIRTPDFVGRPARSEPIYGSINGRDLKQYDLTPEQYEALIKLTAALWEIFPNMADDVPRDDAGEMIFDRPLTADELATFRGLLGHHHVTSGKVDPGPAFQWDHVLNEARKHHRDR</sequence>
<gene>
    <name evidence="7" type="ORF">ACERK3_18230</name>
</gene>
<evidence type="ECO:0000259" key="6">
    <source>
        <dbReference type="SMART" id="SM00644"/>
    </source>
</evidence>
<proteinExistence type="predicted"/>
<dbReference type="PANTHER" id="PTHR30417:SF1">
    <property type="entry name" value="N-ACETYLMURAMOYL-L-ALANINE AMIDASE AMID"/>
    <property type="match status" value="1"/>
</dbReference>
<comment type="catalytic activity">
    <reaction evidence="1">
        <text>Hydrolyzes the link between N-acetylmuramoyl residues and L-amino acid residues in certain cell-wall glycopeptides.</text>
        <dbReference type="EC" id="3.5.1.28"/>
    </reaction>
</comment>
<name>A0ABV4U9D4_9BACT</name>
<dbReference type="InterPro" id="IPR002502">
    <property type="entry name" value="Amidase_domain"/>
</dbReference>
<protein>
    <recommendedName>
        <fullName evidence="2">N-acetylmuramoyl-L-alanine amidase</fullName>
        <ecNumber evidence="2">3.5.1.28</ecNumber>
    </recommendedName>
</protein>
<dbReference type="InterPro" id="IPR036505">
    <property type="entry name" value="Amidase/PGRP_sf"/>
</dbReference>
<dbReference type="RefSeq" id="WP_425347139.1">
    <property type="nucleotide sequence ID" value="NZ_JBGUBD010000017.1"/>
</dbReference>